<evidence type="ECO:0000313" key="5">
    <source>
        <dbReference type="Proteomes" id="UP000618382"/>
    </source>
</evidence>
<gene>
    <name evidence="3" type="ORF">BKA21_001307</name>
    <name evidence="2" type="ORF">Col01nite_03940</name>
</gene>
<evidence type="ECO:0000313" key="4">
    <source>
        <dbReference type="Proteomes" id="UP000577956"/>
    </source>
</evidence>
<dbReference type="InterPro" id="IPR016181">
    <property type="entry name" value="Acyl_CoA_acyltransferase"/>
</dbReference>
<sequence length="507" mass="55814">MSSASEHASARFALLLDTNAFIALEPTSPSFEAALPEAAELVRLAQEGGHAFFLSAAIELDFDRDPRLERRAANRALSRKYRTLEKIAAAPELLSTLGEAPPPPGRNSNDDVDLVLLATLWVGAIDFLVSDDVKLRRRGVRAGLGDRIFTVVEAAAFLRRLSPKTSDPPPAVEPVKTYSLNAADPIFASLRRDYDGFDDWLRRTCSAPGRPAWVIRSDDGSYGAVMIVKDEKEGDGDVGLPGRVLKLSTFKVADQAMGRSYGELLLKTLFGYLHTGEYDTVYVTAYPKHERLIELLDAFGFSPHGTPGGPNDELVLAKHRRPVDVGVTDPLEAHRRHGPPFIHPNSRFFVVPVLPVWHDALFPDFHIGLDLWVGRRPYGNALRKAYVSGTRSRLVAAGDALLLYRSVDLQAVTVVGVVEDVCVSSDPEVIRRFVGRRTVYTPGDLAQMAAEHGELHAMIFRQDRLLDPPISRRTLEIMGALNGPPQSITQVRSGGRAWLHQQLAESQ</sequence>
<reference evidence="2 5" key="2">
    <citation type="submission" date="2021-01" db="EMBL/GenBank/DDBJ databases">
        <title>Whole genome shotgun sequence of Cellulomonas oligotrophica NBRC 109435.</title>
        <authorList>
            <person name="Komaki H."/>
            <person name="Tamura T."/>
        </authorList>
    </citation>
    <scope>NUCLEOTIDE SEQUENCE [LARGE SCALE GENOMIC DNA]</scope>
    <source>
        <strain evidence="2 5">NBRC 109435</strain>
    </source>
</reference>
<dbReference type="GO" id="GO:0005840">
    <property type="term" value="C:ribosome"/>
    <property type="evidence" value="ECO:0007669"/>
    <property type="project" value="UniProtKB-KW"/>
</dbReference>
<dbReference type="InterPro" id="IPR000182">
    <property type="entry name" value="GNAT_dom"/>
</dbReference>
<reference evidence="3 4" key="1">
    <citation type="submission" date="2020-07" db="EMBL/GenBank/DDBJ databases">
        <title>Sequencing the genomes of 1000 actinobacteria strains.</title>
        <authorList>
            <person name="Klenk H.-P."/>
        </authorList>
    </citation>
    <scope>NUCLEOTIDE SEQUENCE [LARGE SCALE GENOMIC DNA]</scope>
    <source>
        <strain evidence="3 4">DSM 24482</strain>
    </source>
</reference>
<dbReference type="PROSITE" id="PS51186">
    <property type="entry name" value="GNAT"/>
    <property type="match status" value="1"/>
</dbReference>
<accession>A0A7Y9JWK4</accession>
<dbReference type="SUPFAM" id="SSF55729">
    <property type="entry name" value="Acyl-CoA N-acyltransferases (Nat)"/>
    <property type="match status" value="1"/>
</dbReference>
<organism evidence="3 4">
    <name type="scientific">Cellulomonas oligotrophica</name>
    <dbReference type="NCBI Taxonomy" id="931536"/>
    <lineage>
        <taxon>Bacteria</taxon>
        <taxon>Bacillati</taxon>
        <taxon>Actinomycetota</taxon>
        <taxon>Actinomycetes</taxon>
        <taxon>Micrococcales</taxon>
        <taxon>Cellulomonadaceae</taxon>
        <taxon>Cellulomonas</taxon>
    </lineage>
</organism>
<dbReference type="Gene3D" id="3.40.630.30">
    <property type="match status" value="1"/>
</dbReference>
<dbReference type="GO" id="GO:0016747">
    <property type="term" value="F:acyltransferase activity, transferring groups other than amino-acyl groups"/>
    <property type="evidence" value="ECO:0007669"/>
    <property type="project" value="InterPro"/>
</dbReference>
<protein>
    <submittedName>
        <fullName evidence="3">Ribosomal protein S18 acetylase RimI-like enzyme</fullName>
    </submittedName>
</protein>
<dbReference type="EMBL" id="BONN01000001">
    <property type="protein sequence ID" value="GIG31235.1"/>
    <property type="molecule type" value="Genomic_DNA"/>
</dbReference>
<evidence type="ECO:0000313" key="2">
    <source>
        <dbReference type="EMBL" id="GIG31235.1"/>
    </source>
</evidence>
<dbReference type="Proteomes" id="UP000618382">
    <property type="component" value="Unassembled WGS sequence"/>
</dbReference>
<comment type="caution">
    <text evidence="3">The sequence shown here is derived from an EMBL/GenBank/DDBJ whole genome shotgun (WGS) entry which is preliminary data.</text>
</comment>
<proteinExistence type="predicted"/>
<name>A0A7Y9JWK4_9CELL</name>
<keyword evidence="5" id="KW-1185">Reference proteome</keyword>
<evidence type="ECO:0000259" key="1">
    <source>
        <dbReference type="PROSITE" id="PS51186"/>
    </source>
</evidence>
<keyword evidence="3" id="KW-0689">Ribosomal protein</keyword>
<dbReference type="RefSeq" id="WP_140457512.1">
    <property type="nucleotide sequence ID" value="NZ_BAABFI010000018.1"/>
</dbReference>
<evidence type="ECO:0000313" key="3">
    <source>
        <dbReference type="EMBL" id="NYD85758.1"/>
    </source>
</evidence>
<feature type="domain" description="N-acetyltransferase" evidence="1">
    <location>
        <begin position="173"/>
        <end position="321"/>
    </location>
</feature>
<dbReference type="Proteomes" id="UP000577956">
    <property type="component" value="Unassembled WGS sequence"/>
</dbReference>
<dbReference type="AlphaFoldDB" id="A0A7Y9JWK4"/>
<keyword evidence="3" id="KW-0687">Ribonucleoprotein</keyword>
<dbReference type="EMBL" id="JACCBK010000001">
    <property type="protein sequence ID" value="NYD85758.1"/>
    <property type="molecule type" value="Genomic_DNA"/>
</dbReference>